<dbReference type="InterPro" id="IPR021109">
    <property type="entry name" value="Peptidase_aspartic_dom_sf"/>
</dbReference>
<keyword evidence="3" id="KW-1185">Reference proteome</keyword>
<dbReference type="Gene3D" id="4.10.60.10">
    <property type="entry name" value="Zinc finger, CCHC-type"/>
    <property type="match status" value="1"/>
</dbReference>
<proteinExistence type="predicted"/>
<dbReference type="GO" id="GO:0004190">
    <property type="term" value="F:aspartic-type endopeptidase activity"/>
    <property type="evidence" value="ECO:0007669"/>
    <property type="project" value="InterPro"/>
</dbReference>
<reference evidence="2" key="1">
    <citation type="submission" date="2020-04" db="EMBL/GenBank/DDBJ databases">
        <authorList>
            <person name="Alioto T."/>
            <person name="Alioto T."/>
            <person name="Gomez Garrido J."/>
        </authorList>
    </citation>
    <scope>NUCLEOTIDE SEQUENCE</scope>
    <source>
        <strain evidence="2">A484AB</strain>
    </source>
</reference>
<dbReference type="OrthoDB" id="5985287at2759"/>
<dbReference type="InterPro" id="IPR001969">
    <property type="entry name" value="Aspartic_peptidase_AS"/>
</dbReference>
<comment type="caution">
    <text evidence="2">The sequence shown here is derived from an EMBL/GenBank/DDBJ whole genome shotgun (WGS) entry which is preliminary data.</text>
</comment>
<evidence type="ECO:0000313" key="2">
    <source>
        <dbReference type="EMBL" id="CAB4041781.1"/>
    </source>
</evidence>
<organism evidence="2 3">
    <name type="scientific">Paramuricea clavata</name>
    <name type="common">Red gorgonian</name>
    <name type="synonym">Violescent sea-whip</name>
    <dbReference type="NCBI Taxonomy" id="317549"/>
    <lineage>
        <taxon>Eukaryota</taxon>
        <taxon>Metazoa</taxon>
        <taxon>Cnidaria</taxon>
        <taxon>Anthozoa</taxon>
        <taxon>Octocorallia</taxon>
        <taxon>Malacalcyonacea</taxon>
        <taxon>Plexauridae</taxon>
        <taxon>Paramuricea</taxon>
    </lineage>
</organism>
<dbReference type="Proteomes" id="UP001152795">
    <property type="component" value="Unassembled WGS sequence"/>
</dbReference>
<evidence type="ECO:0000256" key="1">
    <source>
        <dbReference type="SAM" id="MobiDB-lite"/>
    </source>
</evidence>
<dbReference type="GO" id="GO:0006508">
    <property type="term" value="P:proteolysis"/>
    <property type="evidence" value="ECO:0007669"/>
    <property type="project" value="InterPro"/>
</dbReference>
<gene>
    <name evidence="2" type="ORF">PACLA_8A058230</name>
</gene>
<feature type="compositionally biased region" description="Polar residues" evidence="1">
    <location>
        <begin position="10"/>
        <end position="29"/>
    </location>
</feature>
<name>A0A7D9M0T1_PARCT</name>
<dbReference type="EMBL" id="CACRXK020028930">
    <property type="protein sequence ID" value="CAB4041781.1"/>
    <property type="molecule type" value="Genomic_DNA"/>
</dbReference>
<sequence length="200" mass="22447">MADEEDTKLNRLTTNRSRSGDQNESFQQVSKTANVSGKYTDNCFNCGSNYFPGHKQVCPAQGKSCRSCGKLNHFAKVCRSSPMRNQEFRAQNREKSNEIENSIKAIITTPRETGTGSSANDDSDEYTFTLTQGQFKFRPTKVTKTNKGVFVTAKINETDIRLVLDSGATTNILDSASFECRPINLRGPGQYMSPRFYYQM</sequence>
<accession>A0A7D9M0T1</accession>
<evidence type="ECO:0000313" key="3">
    <source>
        <dbReference type="Proteomes" id="UP001152795"/>
    </source>
</evidence>
<dbReference type="SUPFAM" id="SSF50630">
    <property type="entry name" value="Acid proteases"/>
    <property type="match status" value="1"/>
</dbReference>
<dbReference type="PROSITE" id="PS00141">
    <property type="entry name" value="ASP_PROTEASE"/>
    <property type="match status" value="1"/>
</dbReference>
<protein>
    <submittedName>
        <fullName evidence="2">Pol poly</fullName>
    </submittedName>
</protein>
<dbReference type="AlphaFoldDB" id="A0A7D9M0T1"/>
<feature type="region of interest" description="Disordered" evidence="1">
    <location>
        <begin position="1"/>
        <end position="29"/>
    </location>
</feature>